<keyword evidence="2" id="KW-1185">Reference proteome</keyword>
<gene>
    <name evidence="1" type="ORF">E1262_08440</name>
</gene>
<comment type="caution">
    <text evidence="1">The sequence shown here is derived from an EMBL/GenBank/DDBJ whole genome shotgun (WGS) entry which is preliminary data.</text>
</comment>
<proteinExistence type="predicted"/>
<dbReference type="RefSeq" id="WP_132102691.1">
    <property type="nucleotide sequence ID" value="NZ_SMLB01000008.1"/>
</dbReference>
<organism evidence="1 2">
    <name type="scientific">Jiangella aurantiaca</name>
    <dbReference type="NCBI Taxonomy" id="2530373"/>
    <lineage>
        <taxon>Bacteria</taxon>
        <taxon>Bacillati</taxon>
        <taxon>Actinomycetota</taxon>
        <taxon>Actinomycetes</taxon>
        <taxon>Jiangellales</taxon>
        <taxon>Jiangellaceae</taxon>
        <taxon>Jiangella</taxon>
    </lineage>
</organism>
<dbReference type="AlphaFoldDB" id="A0A4R5AGB8"/>
<sequence length="171" mass="18373">MLGPDRARETTTTAMDDAGFSARKIADQLAFRDVVDGETIGCRMASVGARQAAAELLQLVNVAQQAMWTPELLADVRERYLPGATDAEIIERLTRLAERDSGLELRTSGRLFPQDGQALTAAAHREKVERVAVALSNARVSITDLESVVGDLRTIHAATGTTREARVDGAG</sequence>
<accession>A0A4R5AGB8</accession>
<reference evidence="1 2" key="1">
    <citation type="submission" date="2019-02" db="EMBL/GenBank/DDBJ databases">
        <title>Draft genome sequences of novel Actinobacteria.</title>
        <authorList>
            <person name="Sahin N."/>
            <person name="Ay H."/>
            <person name="Saygin H."/>
        </authorList>
    </citation>
    <scope>NUCLEOTIDE SEQUENCE [LARGE SCALE GENOMIC DNA]</scope>
    <source>
        <strain evidence="1 2">8K307</strain>
    </source>
</reference>
<dbReference type="EMBL" id="SMLB01000008">
    <property type="protein sequence ID" value="TDD70675.1"/>
    <property type="molecule type" value="Genomic_DNA"/>
</dbReference>
<dbReference type="OrthoDB" id="5181849at2"/>
<name>A0A4R5AGB8_9ACTN</name>
<dbReference type="Proteomes" id="UP000295217">
    <property type="component" value="Unassembled WGS sequence"/>
</dbReference>
<evidence type="ECO:0000313" key="1">
    <source>
        <dbReference type="EMBL" id="TDD70675.1"/>
    </source>
</evidence>
<protein>
    <submittedName>
        <fullName evidence="1">Uncharacterized protein</fullName>
    </submittedName>
</protein>
<evidence type="ECO:0000313" key="2">
    <source>
        <dbReference type="Proteomes" id="UP000295217"/>
    </source>
</evidence>